<accession>A0A0E0EB69</accession>
<keyword evidence="2" id="KW-1185">Reference proteome</keyword>
<reference evidence="1" key="1">
    <citation type="submission" date="2015-04" db="UniProtKB">
        <authorList>
            <consortium name="EnsemblPlants"/>
        </authorList>
    </citation>
    <scope>IDENTIFICATION</scope>
</reference>
<sequence>MNGSWERVTRGRQALTYIKMSRILLKTSASFSSLWLTEQARLALRPTTQVVDRRQEQQQRIGSERRRSIAMSATQIFTLKQYLVAARASFMQVVALPDKQHSLEMTTVGCLFLSTWTRCFTDAFSRGMSWKGDFTLVDFKIVDGHVRRIKKPKRCCCREEMQDDVSKFVEEIERIFRNDDSRLISKHPPYFRDFIYRLGNMEIISDALSPRHKLLIESHMCFMTSSSRVSFIIKLYCKYEGANESDEPKWATAIQDARCSSEWRSTVSRVIIFKDLIARADKAESPYGSTRFEAFRLVRNAAMHAVEYRFDGRRNAIVERFPNDGRKFAREKTNGRGARCCGEMDERGAGDEPVLLREVRQVGESNPEAGEASQERSVAHFNFSWQKLISDYHLEDNAWIQNLYDLREKWATIYRRDSFCADMTSTQRSEGSIIVLV</sequence>
<name>A0A0E0EB69_9ORYZ</name>
<protein>
    <submittedName>
        <fullName evidence="1">Uncharacterized protein</fullName>
    </submittedName>
</protein>
<dbReference type="Proteomes" id="UP000008021">
    <property type="component" value="Chromosome 7"/>
</dbReference>
<dbReference type="HOGENOM" id="CLU_627597_0_0_1"/>
<dbReference type="Gramene" id="OMERI07G11070.1">
    <property type="protein sequence ID" value="OMERI07G11070.1"/>
    <property type="gene ID" value="OMERI07G11070"/>
</dbReference>
<dbReference type="EnsemblPlants" id="OMERI07G11070.1">
    <property type="protein sequence ID" value="OMERI07G11070.1"/>
    <property type="gene ID" value="OMERI07G11070"/>
</dbReference>
<reference evidence="1" key="2">
    <citation type="submission" date="2018-05" db="EMBL/GenBank/DDBJ databases">
        <title>OmerRS3 (Oryza meridionalis Reference Sequence Version 3).</title>
        <authorList>
            <person name="Zhang J."/>
            <person name="Kudrna D."/>
            <person name="Lee S."/>
            <person name="Talag J."/>
            <person name="Welchert J."/>
            <person name="Wing R.A."/>
        </authorList>
    </citation>
    <scope>NUCLEOTIDE SEQUENCE [LARGE SCALE GENOMIC DNA]</scope>
    <source>
        <strain evidence="1">cv. OR44</strain>
    </source>
</reference>
<evidence type="ECO:0000313" key="1">
    <source>
        <dbReference type="EnsemblPlants" id="OMERI07G11070.1"/>
    </source>
</evidence>
<organism evidence="1">
    <name type="scientific">Oryza meridionalis</name>
    <dbReference type="NCBI Taxonomy" id="40149"/>
    <lineage>
        <taxon>Eukaryota</taxon>
        <taxon>Viridiplantae</taxon>
        <taxon>Streptophyta</taxon>
        <taxon>Embryophyta</taxon>
        <taxon>Tracheophyta</taxon>
        <taxon>Spermatophyta</taxon>
        <taxon>Magnoliopsida</taxon>
        <taxon>Liliopsida</taxon>
        <taxon>Poales</taxon>
        <taxon>Poaceae</taxon>
        <taxon>BOP clade</taxon>
        <taxon>Oryzoideae</taxon>
        <taxon>Oryzeae</taxon>
        <taxon>Oryzinae</taxon>
        <taxon>Oryza</taxon>
    </lineage>
</organism>
<proteinExistence type="predicted"/>
<evidence type="ECO:0000313" key="2">
    <source>
        <dbReference type="Proteomes" id="UP000008021"/>
    </source>
</evidence>
<dbReference type="PANTHER" id="PTHR35161">
    <property type="entry name" value="OS02G0303100 PROTEIN"/>
    <property type="match status" value="1"/>
</dbReference>
<dbReference type="AlphaFoldDB" id="A0A0E0EB69"/>
<dbReference type="PANTHER" id="PTHR35161:SF19">
    <property type="entry name" value="OS02G0113400 PROTEIN"/>
    <property type="match status" value="1"/>
</dbReference>